<dbReference type="Pfam" id="PF02754">
    <property type="entry name" value="CCG"/>
    <property type="match status" value="2"/>
</dbReference>
<dbReference type="InterPro" id="IPR017896">
    <property type="entry name" value="4Fe4S_Fe-S-bd"/>
</dbReference>
<keyword evidence="6" id="KW-0813">Transport</keyword>
<evidence type="ECO:0000259" key="8">
    <source>
        <dbReference type="PROSITE" id="PS51379"/>
    </source>
</evidence>
<dbReference type="GO" id="GO:0051539">
    <property type="term" value="F:4 iron, 4 sulfur cluster binding"/>
    <property type="evidence" value="ECO:0007669"/>
    <property type="project" value="UniProtKB-UniRule"/>
</dbReference>
<dbReference type="PIRSF" id="PIRSF000139">
    <property type="entry name" value="Glc_ox_4Fe-4S"/>
    <property type="match status" value="1"/>
</dbReference>
<feature type="domain" description="4Fe-4S ferredoxin-type" evidence="8">
    <location>
        <begin position="26"/>
        <end position="56"/>
    </location>
</feature>
<dbReference type="InterPro" id="IPR009051">
    <property type="entry name" value="Helical_ferredxn"/>
</dbReference>
<protein>
    <recommendedName>
        <fullName evidence="6">Glycolate oxidase iron-sulfur subunit</fullName>
        <ecNumber evidence="6">1.1.99.14</ecNumber>
    </recommendedName>
</protein>
<dbReference type="EC" id="1.1.99.14" evidence="6"/>
<dbReference type="PROSITE" id="PS51379">
    <property type="entry name" value="4FE4S_FER_2"/>
    <property type="match status" value="2"/>
</dbReference>
<dbReference type="Pfam" id="PF13183">
    <property type="entry name" value="Fer4_8"/>
    <property type="match status" value="1"/>
</dbReference>
<proteinExistence type="predicted"/>
<keyword evidence="3" id="KW-0677">Repeat</keyword>
<evidence type="ECO:0000313" key="10">
    <source>
        <dbReference type="Proteomes" id="UP000319342"/>
    </source>
</evidence>
<gene>
    <name evidence="9" type="primary">lutA</name>
    <name evidence="9" type="ORF">Pla163_07430</name>
</gene>
<evidence type="ECO:0000256" key="2">
    <source>
        <dbReference type="ARBA" id="ARBA00022723"/>
    </source>
</evidence>
<dbReference type="AlphaFoldDB" id="A0A518CWQ2"/>
<accession>A0A518CWQ2</accession>
<keyword evidence="10" id="KW-1185">Reference proteome</keyword>
<evidence type="ECO:0000256" key="7">
    <source>
        <dbReference type="SAM" id="MobiDB-lite"/>
    </source>
</evidence>
<organism evidence="9 10">
    <name type="scientific">Rohdeia mirabilis</name>
    <dbReference type="NCBI Taxonomy" id="2528008"/>
    <lineage>
        <taxon>Bacteria</taxon>
        <taxon>Pseudomonadati</taxon>
        <taxon>Planctomycetota</taxon>
        <taxon>Planctomycetia</taxon>
        <taxon>Planctomycetia incertae sedis</taxon>
        <taxon>Rohdeia</taxon>
    </lineage>
</organism>
<dbReference type="GO" id="GO:0046872">
    <property type="term" value="F:metal ion binding"/>
    <property type="evidence" value="ECO:0007669"/>
    <property type="project" value="UniProtKB-UniRule"/>
</dbReference>
<keyword evidence="5 6" id="KW-0411">Iron-sulfur</keyword>
<name>A0A518CWQ2_9BACT</name>
<dbReference type="PROSITE" id="PS00198">
    <property type="entry name" value="4FE4S_FER_1"/>
    <property type="match status" value="1"/>
</dbReference>
<keyword evidence="1 6" id="KW-0004">4Fe-4S</keyword>
<reference evidence="9 10" key="1">
    <citation type="submission" date="2019-02" db="EMBL/GenBank/DDBJ databases">
        <title>Deep-cultivation of Planctomycetes and their phenomic and genomic characterization uncovers novel biology.</title>
        <authorList>
            <person name="Wiegand S."/>
            <person name="Jogler M."/>
            <person name="Boedeker C."/>
            <person name="Pinto D."/>
            <person name="Vollmers J."/>
            <person name="Rivas-Marin E."/>
            <person name="Kohn T."/>
            <person name="Peeters S.H."/>
            <person name="Heuer A."/>
            <person name="Rast P."/>
            <person name="Oberbeckmann S."/>
            <person name="Bunk B."/>
            <person name="Jeske O."/>
            <person name="Meyerdierks A."/>
            <person name="Storesund J.E."/>
            <person name="Kallscheuer N."/>
            <person name="Luecker S."/>
            <person name="Lage O.M."/>
            <person name="Pohl T."/>
            <person name="Merkel B.J."/>
            <person name="Hornburger P."/>
            <person name="Mueller R.-W."/>
            <person name="Bruemmer F."/>
            <person name="Labrenz M."/>
            <person name="Spormann A.M."/>
            <person name="Op den Camp H."/>
            <person name="Overmann J."/>
            <person name="Amann R."/>
            <person name="Jetten M.S.M."/>
            <person name="Mascher T."/>
            <person name="Medema M.H."/>
            <person name="Devos D.P."/>
            <person name="Kaster A.-K."/>
            <person name="Ovreas L."/>
            <person name="Rohde M."/>
            <person name="Galperin M.Y."/>
            <person name="Jogler C."/>
        </authorList>
    </citation>
    <scope>NUCLEOTIDE SEQUENCE [LARGE SCALE GENOMIC DNA]</scope>
    <source>
        <strain evidence="9 10">Pla163</strain>
    </source>
</reference>
<dbReference type="RefSeq" id="WP_145183711.1">
    <property type="nucleotide sequence ID" value="NZ_CP036290.1"/>
</dbReference>
<dbReference type="InterPro" id="IPR017900">
    <property type="entry name" value="4Fe4S_Fe_S_CS"/>
</dbReference>
<keyword evidence="4 6" id="KW-0408">Iron</keyword>
<sequence>MSGHPNHTAADAPRTGGSTRGFDLASLVEYTKTLECIHCGLCLTSCPTYQLTGVESSSPRGRIHLMRSVAEGDLEPDAEYADEMDFCLLCRHCETACPAGVEFGALMEHARSGLTEQMPRPPLARALRWIGFRFVLPRRRVLDLAGAALRAVQITGVERIGRWLLARAGSVVPTSPRVPKGRARRRLEPSTPADGAARGAVDVLEGCVMPVLFGRVNRATGRSLAGLGYESRPLAGVTCCGSLHAHNGDLDGARTLARRMLAAARATERDGSDPLPLVVNSAGCSAHLKELHHLFDPDDPDRAAAEELAARVYDFTEFAAPRLRRRPPERSIEGAWKGPFAYDDPCHLCHAQQIRTPPRDVLAALPGLELVPLENSEGCCGSAGIYSVLRPADSAAVLEPKLDALERSGARTLVTANPGCHLQWQAGIERRGLDVRVVHVAELVARAYDGRTTE</sequence>
<evidence type="ECO:0000256" key="3">
    <source>
        <dbReference type="ARBA" id="ARBA00022737"/>
    </source>
</evidence>
<dbReference type="InterPro" id="IPR004017">
    <property type="entry name" value="Cys_rich_dom"/>
</dbReference>
<dbReference type="PANTHER" id="PTHR32479:SF17">
    <property type="entry name" value="GLYCOLATE OXIDASE IRON-SULFUR SUBUNIT"/>
    <property type="match status" value="1"/>
</dbReference>
<dbReference type="GO" id="GO:0019154">
    <property type="term" value="F:glycolate dehydrogenase activity"/>
    <property type="evidence" value="ECO:0007669"/>
    <property type="project" value="UniProtKB-EC"/>
</dbReference>
<dbReference type="Gene3D" id="1.10.1060.10">
    <property type="entry name" value="Alpha-helical ferredoxin"/>
    <property type="match status" value="1"/>
</dbReference>
<dbReference type="Proteomes" id="UP000319342">
    <property type="component" value="Chromosome"/>
</dbReference>
<evidence type="ECO:0000256" key="1">
    <source>
        <dbReference type="ARBA" id="ARBA00022485"/>
    </source>
</evidence>
<comment type="catalytic activity">
    <reaction evidence="6">
        <text>(R)-lactate + A = pyruvate + AH2</text>
        <dbReference type="Rhea" id="RHEA:15089"/>
        <dbReference type="ChEBI" id="CHEBI:13193"/>
        <dbReference type="ChEBI" id="CHEBI:15361"/>
        <dbReference type="ChEBI" id="CHEBI:16004"/>
        <dbReference type="ChEBI" id="CHEBI:17499"/>
    </reaction>
</comment>
<keyword evidence="2 6" id="KW-0479">Metal-binding</keyword>
<comment type="catalytic activity">
    <reaction evidence="6">
        <text>glycolate + A = glyoxylate + AH2</text>
        <dbReference type="Rhea" id="RHEA:21264"/>
        <dbReference type="ChEBI" id="CHEBI:13193"/>
        <dbReference type="ChEBI" id="CHEBI:17499"/>
        <dbReference type="ChEBI" id="CHEBI:29805"/>
        <dbReference type="ChEBI" id="CHEBI:36655"/>
        <dbReference type="EC" id="1.1.99.14"/>
    </reaction>
</comment>
<keyword evidence="6" id="KW-0249">Electron transport</keyword>
<evidence type="ECO:0000256" key="6">
    <source>
        <dbReference type="PIRNR" id="PIRNR000139"/>
    </source>
</evidence>
<dbReference type="EMBL" id="CP036290">
    <property type="protein sequence ID" value="QDU83644.1"/>
    <property type="molecule type" value="Genomic_DNA"/>
</dbReference>
<comment type="function">
    <text evidence="6">Component of a complex that catalyzes the oxidation of glycolate to glyoxylate.</text>
</comment>
<dbReference type="InterPro" id="IPR012257">
    <property type="entry name" value="Glc_ox_4Fe-4S"/>
</dbReference>
<evidence type="ECO:0000313" key="9">
    <source>
        <dbReference type="EMBL" id="QDU83644.1"/>
    </source>
</evidence>
<feature type="region of interest" description="Disordered" evidence="7">
    <location>
        <begin position="175"/>
        <end position="195"/>
    </location>
</feature>
<evidence type="ECO:0000256" key="5">
    <source>
        <dbReference type="ARBA" id="ARBA00023014"/>
    </source>
</evidence>
<dbReference type="SUPFAM" id="SSF46548">
    <property type="entry name" value="alpha-helical ferredoxin"/>
    <property type="match status" value="1"/>
</dbReference>
<comment type="cofactor">
    <cofactor evidence="6">
        <name>[4Fe-4S] cluster</name>
        <dbReference type="ChEBI" id="CHEBI:49883"/>
    </cofactor>
    <text evidence="6">Binds 2 [4Fe-4S] clusters.</text>
</comment>
<evidence type="ECO:0000256" key="4">
    <source>
        <dbReference type="ARBA" id="ARBA00023004"/>
    </source>
</evidence>
<dbReference type="PANTHER" id="PTHR32479">
    <property type="entry name" value="GLYCOLATE OXIDASE IRON-SULFUR SUBUNIT"/>
    <property type="match status" value="1"/>
</dbReference>
<dbReference type="OrthoDB" id="9770306at2"/>
<feature type="domain" description="4Fe-4S ferredoxin-type" evidence="8">
    <location>
        <begin position="77"/>
        <end position="101"/>
    </location>
</feature>